<keyword evidence="3" id="KW-1185">Reference proteome</keyword>
<name>A0ABT6KXJ2_9MYCO</name>
<comment type="caution">
    <text evidence="2">The sequence shown here is derived from an EMBL/GenBank/DDBJ whole genome shotgun (WGS) entry which is preliminary data.</text>
</comment>
<dbReference type="GO" id="GO:0016787">
    <property type="term" value="F:hydrolase activity"/>
    <property type="evidence" value="ECO:0007669"/>
    <property type="project" value="UniProtKB-KW"/>
</dbReference>
<protein>
    <submittedName>
        <fullName evidence="2">Alpha-beta hydrolase superfamily lysophospholipase</fullName>
    </submittedName>
</protein>
<dbReference type="SUPFAM" id="SSF53474">
    <property type="entry name" value="alpha/beta-Hydrolases"/>
    <property type="match status" value="1"/>
</dbReference>
<gene>
    <name evidence="2" type="ORF">M2272_002073</name>
</gene>
<dbReference type="Gene3D" id="3.40.50.1820">
    <property type="entry name" value="alpha/beta hydrolase"/>
    <property type="match status" value="1"/>
</dbReference>
<evidence type="ECO:0000259" key="1">
    <source>
        <dbReference type="Pfam" id="PF12697"/>
    </source>
</evidence>
<dbReference type="InterPro" id="IPR000073">
    <property type="entry name" value="AB_hydrolase_1"/>
</dbReference>
<dbReference type="PANTHER" id="PTHR43689">
    <property type="entry name" value="HYDROLASE"/>
    <property type="match status" value="1"/>
</dbReference>
<dbReference type="PANTHER" id="PTHR43689:SF8">
    <property type="entry name" value="ALPHA_BETA-HYDROLASES SUPERFAMILY PROTEIN"/>
    <property type="match status" value="1"/>
</dbReference>
<proteinExistence type="predicted"/>
<dbReference type="InterPro" id="IPR029058">
    <property type="entry name" value="AB_hydrolase_fold"/>
</dbReference>
<accession>A0ABT6KXJ2</accession>
<reference evidence="2 3" key="1">
    <citation type="submission" date="2023-04" db="EMBL/GenBank/DDBJ databases">
        <title>Forest soil microbial communities from Buena Vista Peninsula, Colon Province, Panama.</title>
        <authorList>
            <person name="Bouskill N."/>
        </authorList>
    </citation>
    <scope>NUCLEOTIDE SEQUENCE [LARGE SCALE GENOMIC DNA]</scope>
    <source>
        <strain evidence="2 3">AC80</strain>
    </source>
</reference>
<sequence length="313" mass="34220">MDIESAARRYARFLPAQYRAEQIRPASTWWSWRGREVHIARVTAPDSDIRVLVLHGAGGYSGALWPLAAAAAAEGVEVLVPDLPLYGYTAEPRPATVRYDDWVELVCDLIRAEHRRDDRPLVVFGASMGGLLGYEAAARTDLVSHVVATCLLDPADPAARRAAARFSPVGTVGPALMRMVDPWLGRLRVPIRWLVKMTAMSGNRELARLCATDPNGGGVRVPLGFLCSWLNFAHTGPETFDAAPVTLVHPSADRWTPAALSVRFLDRIAAPTRLVMLDECGHYPVEEPGLSQLVTALRRVGDEVRCGSRSVPE</sequence>
<keyword evidence="2" id="KW-0378">Hydrolase</keyword>
<dbReference type="Proteomes" id="UP001160130">
    <property type="component" value="Unassembled WGS sequence"/>
</dbReference>
<evidence type="ECO:0000313" key="2">
    <source>
        <dbReference type="EMBL" id="MDH6195433.1"/>
    </source>
</evidence>
<dbReference type="EMBL" id="JARXVE010000003">
    <property type="protein sequence ID" value="MDH6195433.1"/>
    <property type="molecule type" value="Genomic_DNA"/>
</dbReference>
<evidence type="ECO:0000313" key="3">
    <source>
        <dbReference type="Proteomes" id="UP001160130"/>
    </source>
</evidence>
<organism evidence="2 3">
    <name type="scientific">Mycolicibacterium frederiksbergense</name>
    <dbReference type="NCBI Taxonomy" id="117567"/>
    <lineage>
        <taxon>Bacteria</taxon>
        <taxon>Bacillati</taxon>
        <taxon>Actinomycetota</taxon>
        <taxon>Actinomycetes</taxon>
        <taxon>Mycobacteriales</taxon>
        <taxon>Mycobacteriaceae</taxon>
        <taxon>Mycolicibacterium</taxon>
    </lineage>
</organism>
<dbReference type="RefSeq" id="WP_280832093.1">
    <property type="nucleotide sequence ID" value="NZ_JARXVE010000003.1"/>
</dbReference>
<feature type="domain" description="AB hydrolase-1" evidence="1">
    <location>
        <begin position="51"/>
        <end position="288"/>
    </location>
</feature>
<dbReference type="Pfam" id="PF12697">
    <property type="entry name" value="Abhydrolase_6"/>
    <property type="match status" value="1"/>
</dbReference>